<dbReference type="InterPro" id="IPR037050">
    <property type="entry name" value="DUF1254_sf"/>
</dbReference>
<evidence type="ECO:0000259" key="3">
    <source>
        <dbReference type="Pfam" id="PF06863"/>
    </source>
</evidence>
<evidence type="ECO:0000313" key="4">
    <source>
        <dbReference type="EMBL" id="RZF64688.1"/>
    </source>
</evidence>
<protein>
    <submittedName>
        <fullName evidence="4">DUF1254 domain-containing protein</fullName>
    </submittedName>
</protein>
<gene>
    <name evidence="4" type="ORF">EWE75_09850</name>
</gene>
<sequence>MSQVCRGFPPTSTIRRSLHLCMAAGLVLSAPVAAGPLADATKTEQLFAKRSTDPYTLAVRATVWGYPLVRAAQLRQKATQPDNPFASRPQTVATAALNRLGRARQLADPDTRIGVAPNNDTLYVLAFLDTEDGPFLLDTPDFGARYYTFQFGEADSSTHHSYGQSSHGHKLPPIFIVGPAYRGAAPEGALMVRSDQRYLMVAGRILVARAEDLPVVHQLEDRIALSKWLGPDRLGPTTVSRQRILAGAGADVPEALKPLADLGTVLQDWRPTPEESQLLQSFEAIGLTRQDGFNLGRLNTSQRAAVEAGIVDGLKIIRAKTRNLGAMANGWSTSYSGSTFGKDYLLRAAVAMDQIYVVDKDEALYPVAHVDSVGASLDGRTAYTICFAKSDLPPVNAFWSITLYYAKGFLVPNSLKRYSIGDRTPGIAYGKNGSLKLYVQNDDPGAGKTANWLPAPKEGFMLMMRLYRPKASAMTGQWHPPAIKRTVASSTTTDACSAQ</sequence>
<dbReference type="PANTHER" id="PTHR36509">
    <property type="entry name" value="BLL3101 PROTEIN"/>
    <property type="match status" value="1"/>
</dbReference>
<evidence type="ECO:0000256" key="1">
    <source>
        <dbReference type="SAM" id="SignalP"/>
    </source>
</evidence>
<name>A0A4V2DDE3_9SPHN</name>
<dbReference type="Pfam" id="PF06742">
    <property type="entry name" value="DUF1214"/>
    <property type="match status" value="1"/>
</dbReference>
<dbReference type="Proteomes" id="UP000292085">
    <property type="component" value="Unassembled WGS sequence"/>
</dbReference>
<dbReference type="EMBL" id="SGIS01000012">
    <property type="protein sequence ID" value="RZF64688.1"/>
    <property type="molecule type" value="Genomic_DNA"/>
</dbReference>
<evidence type="ECO:0000259" key="2">
    <source>
        <dbReference type="Pfam" id="PF06742"/>
    </source>
</evidence>
<feature type="domain" description="DUF1214" evidence="2">
    <location>
        <begin position="362"/>
        <end position="470"/>
    </location>
</feature>
<keyword evidence="5" id="KW-1185">Reference proteome</keyword>
<feature type="signal peptide" evidence="1">
    <location>
        <begin position="1"/>
        <end position="34"/>
    </location>
</feature>
<keyword evidence="1" id="KW-0732">Signal</keyword>
<comment type="caution">
    <text evidence="4">The sequence shown here is derived from an EMBL/GenBank/DDBJ whole genome shotgun (WGS) entry which is preliminary data.</text>
</comment>
<reference evidence="4 5" key="1">
    <citation type="submission" date="2019-02" db="EMBL/GenBank/DDBJ databases">
        <authorList>
            <person name="Li Y."/>
        </authorList>
    </citation>
    <scope>NUCLEOTIDE SEQUENCE [LARGE SCALE GENOMIC DNA]</scope>
    <source>
        <strain evidence="4 5">3-7</strain>
    </source>
</reference>
<dbReference type="SUPFAM" id="SSF160935">
    <property type="entry name" value="VPA0735-like"/>
    <property type="match status" value="1"/>
</dbReference>
<feature type="chain" id="PRO_5020534747" evidence="1">
    <location>
        <begin position="35"/>
        <end position="499"/>
    </location>
</feature>
<dbReference type="AlphaFoldDB" id="A0A4V2DDE3"/>
<evidence type="ECO:0000313" key="5">
    <source>
        <dbReference type="Proteomes" id="UP000292085"/>
    </source>
</evidence>
<dbReference type="Gene3D" id="2.60.120.600">
    <property type="entry name" value="Domain of unknown function DUF1214, C-terminal domain"/>
    <property type="match status" value="1"/>
</dbReference>
<feature type="domain" description="DUF1254" evidence="3">
    <location>
        <begin position="98"/>
        <end position="225"/>
    </location>
</feature>
<proteinExistence type="predicted"/>
<organism evidence="4 5">
    <name type="scientific">Sphingomonas populi</name>
    <dbReference type="NCBI Taxonomy" id="2484750"/>
    <lineage>
        <taxon>Bacteria</taxon>
        <taxon>Pseudomonadati</taxon>
        <taxon>Pseudomonadota</taxon>
        <taxon>Alphaproteobacteria</taxon>
        <taxon>Sphingomonadales</taxon>
        <taxon>Sphingomonadaceae</taxon>
        <taxon>Sphingomonas</taxon>
    </lineage>
</organism>
<dbReference type="PANTHER" id="PTHR36509:SF2">
    <property type="entry name" value="BLL3101 PROTEIN"/>
    <property type="match status" value="1"/>
</dbReference>
<dbReference type="InterPro" id="IPR010679">
    <property type="entry name" value="DUF1254"/>
</dbReference>
<dbReference type="Pfam" id="PF06863">
    <property type="entry name" value="DUF1254"/>
    <property type="match status" value="1"/>
</dbReference>
<dbReference type="Gene3D" id="2.60.40.1610">
    <property type="entry name" value="Domain of unknown function DUF1254"/>
    <property type="match status" value="1"/>
</dbReference>
<dbReference type="InterPro" id="IPR037049">
    <property type="entry name" value="DUF1214_C_sf"/>
</dbReference>
<accession>A0A4V2DDE3</accession>
<dbReference type="OrthoDB" id="9777345at2"/>
<dbReference type="InterPro" id="IPR010621">
    <property type="entry name" value="DUF1214"/>
</dbReference>